<reference evidence="2 3" key="1">
    <citation type="submission" date="2020-05" db="EMBL/GenBank/DDBJ databases">
        <title>MicrobeNet Type strains.</title>
        <authorList>
            <person name="Nicholson A.C."/>
        </authorList>
    </citation>
    <scope>NUCLEOTIDE SEQUENCE [LARGE SCALE GENOMIC DNA]</scope>
    <source>
        <strain evidence="2 3">JCM 14282</strain>
    </source>
</reference>
<evidence type="ECO:0000256" key="1">
    <source>
        <dbReference type="SAM" id="Phobius"/>
    </source>
</evidence>
<evidence type="ECO:0000313" key="3">
    <source>
        <dbReference type="Proteomes" id="UP000543598"/>
    </source>
</evidence>
<gene>
    <name evidence="2" type="ORF">HLA99_04555</name>
</gene>
<keyword evidence="1" id="KW-1133">Transmembrane helix</keyword>
<dbReference type="RefSeq" id="WP_167034641.1">
    <property type="nucleotide sequence ID" value="NZ_BAAANA010000002.1"/>
</dbReference>
<accession>A0A7Y2LYX5</accession>
<dbReference type="Proteomes" id="UP000543598">
    <property type="component" value="Unassembled WGS sequence"/>
</dbReference>
<proteinExistence type="predicted"/>
<keyword evidence="1" id="KW-0472">Membrane</keyword>
<comment type="caution">
    <text evidence="2">The sequence shown here is derived from an EMBL/GenBank/DDBJ whole genome shotgun (WGS) entry which is preliminary data.</text>
</comment>
<feature type="transmembrane region" description="Helical" evidence="1">
    <location>
        <begin position="103"/>
        <end position="124"/>
    </location>
</feature>
<protein>
    <submittedName>
        <fullName evidence="2">Uncharacterized protein</fullName>
    </submittedName>
</protein>
<sequence>MSARPPRRGPLLVRIELGLAAFAPAFALIGLRSWGQWWSWAFFALAAVGILVLVVGALYVARGNPDPIALDEIQDASDQVVGYIAAYIVPVVIDTSTSTLNAVIATVALFVVFLIHVATGRVHINPLLYLLGYRVYTAKTKEGTSFFLVARTDVADWTDEHPLVDLASSVLVERWSARR</sequence>
<evidence type="ECO:0000313" key="2">
    <source>
        <dbReference type="EMBL" id="NNH03122.1"/>
    </source>
</evidence>
<keyword evidence="3" id="KW-1185">Reference proteome</keyword>
<feature type="transmembrane region" description="Helical" evidence="1">
    <location>
        <begin position="12"/>
        <end position="31"/>
    </location>
</feature>
<dbReference type="AlphaFoldDB" id="A0A7Y2LYX5"/>
<feature type="transmembrane region" description="Helical" evidence="1">
    <location>
        <begin position="80"/>
        <end position="97"/>
    </location>
</feature>
<dbReference type="EMBL" id="JABEMB010000003">
    <property type="protein sequence ID" value="NNH03122.1"/>
    <property type="molecule type" value="Genomic_DNA"/>
</dbReference>
<keyword evidence="1" id="KW-0812">Transmembrane</keyword>
<name>A0A7Y2LYX5_9MICO</name>
<organism evidence="2 3">
    <name type="scientific">Microbacterium ulmi</name>
    <dbReference type="NCBI Taxonomy" id="179095"/>
    <lineage>
        <taxon>Bacteria</taxon>
        <taxon>Bacillati</taxon>
        <taxon>Actinomycetota</taxon>
        <taxon>Actinomycetes</taxon>
        <taxon>Micrococcales</taxon>
        <taxon>Microbacteriaceae</taxon>
        <taxon>Microbacterium</taxon>
    </lineage>
</organism>
<feature type="transmembrane region" description="Helical" evidence="1">
    <location>
        <begin position="37"/>
        <end position="60"/>
    </location>
</feature>